<dbReference type="GO" id="GO:0003676">
    <property type="term" value="F:nucleic acid binding"/>
    <property type="evidence" value="ECO:0007669"/>
    <property type="project" value="InterPro"/>
</dbReference>
<reference evidence="2 3" key="1">
    <citation type="submission" date="2019-03" db="EMBL/GenBank/DDBJ databases">
        <title>Genomics of glacier-inhabiting Cryobacterium strains.</title>
        <authorList>
            <person name="Liu Q."/>
            <person name="Xin Y.-H."/>
        </authorList>
    </citation>
    <scope>NUCLEOTIDE SEQUENCE [LARGE SCALE GENOMIC DNA]</scope>
    <source>
        <strain evidence="2 3">MDT1-3</strain>
    </source>
</reference>
<dbReference type="PANTHER" id="PTHR18895:SF74">
    <property type="entry name" value="MTRF1L RELEASE FACTOR GLUTAMINE METHYLTRANSFERASE"/>
    <property type="match status" value="1"/>
</dbReference>
<keyword evidence="2" id="KW-0489">Methyltransferase</keyword>
<evidence type="ECO:0000313" key="3">
    <source>
        <dbReference type="Proteomes" id="UP000298412"/>
    </source>
</evidence>
<proteinExistence type="predicted"/>
<sequence length="389" mass="41722">MNGTESNPGTPGHPAPNRATWVEAGAARSAAWHSESGWAPPKRIVTVDDTLTADAAYRLAKAGTGMLWRGDYLGARQLLQALARRVDRGRHTPSPDLASAFRRTRTEAVRRAHLLGLVLVPLDADYSVPLRRAPQVADACTGTYGPASEPSVVSLRELTGVIGAHQWRIEGVDVPALGARIHPHYGVFSPVRGEYLELVRTAPLPDGTSSAFDIGTGTGVLAAILARRGIARVVGTDQEPRALACARENIARLGLARNVTIVEADLFPAGRANVVVCNPPWIPAAAVTATDFAVYDPDSRMLRGFLSGLAEHLEPDGEGWLVLSDIAEHLGLRSRSELLDLVDDAGLEVVARQDTRPVHRKAADPSDPLHLARSKEVTSLWRLRAASAR</sequence>
<organism evidence="2 3">
    <name type="scientific">Cryobacterium algoritolerans</name>
    <dbReference type="NCBI Taxonomy" id="1259184"/>
    <lineage>
        <taxon>Bacteria</taxon>
        <taxon>Bacillati</taxon>
        <taxon>Actinomycetota</taxon>
        <taxon>Actinomycetes</taxon>
        <taxon>Micrococcales</taxon>
        <taxon>Microbacteriaceae</taxon>
        <taxon>Cryobacterium</taxon>
    </lineage>
</organism>
<dbReference type="GO" id="GO:0032259">
    <property type="term" value="P:methylation"/>
    <property type="evidence" value="ECO:0007669"/>
    <property type="project" value="UniProtKB-KW"/>
</dbReference>
<dbReference type="OrthoDB" id="267914at2"/>
<dbReference type="Pfam" id="PF05175">
    <property type="entry name" value="MTS"/>
    <property type="match status" value="1"/>
</dbReference>
<feature type="domain" description="Methyltransferase small" evidence="1">
    <location>
        <begin position="204"/>
        <end position="324"/>
    </location>
</feature>
<protein>
    <submittedName>
        <fullName evidence="2">Class I SAM-dependent methyltransferase</fullName>
    </submittedName>
</protein>
<comment type="caution">
    <text evidence="2">The sequence shown here is derived from an EMBL/GenBank/DDBJ whole genome shotgun (WGS) entry which is preliminary data.</text>
</comment>
<evidence type="ECO:0000259" key="1">
    <source>
        <dbReference type="Pfam" id="PF05175"/>
    </source>
</evidence>
<dbReference type="Proteomes" id="UP000298412">
    <property type="component" value="Unassembled WGS sequence"/>
</dbReference>
<dbReference type="PROSITE" id="PS00092">
    <property type="entry name" value="N6_MTASE"/>
    <property type="match status" value="1"/>
</dbReference>
<dbReference type="CDD" id="cd02440">
    <property type="entry name" value="AdoMet_MTases"/>
    <property type="match status" value="1"/>
</dbReference>
<dbReference type="Gene3D" id="3.40.50.150">
    <property type="entry name" value="Vaccinia Virus protein VP39"/>
    <property type="match status" value="1"/>
</dbReference>
<dbReference type="InterPro" id="IPR002052">
    <property type="entry name" value="DNA_methylase_N6_adenine_CS"/>
</dbReference>
<dbReference type="InterPro" id="IPR050320">
    <property type="entry name" value="N5-glutamine_MTase"/>
</dbReference>
<accession>A0A4R8WSQ3</accession>
<dbReference type="SUPFAM" id="SSF53335">
    <property type="entry name" value="S-adenosyl-L-methionine-dependent methyltransferases"/>
    <property type="match status" value="1"/>
</dbReference>
<keyword evidence="2" id="KW-0808">Transferase</keyword>
<dbReference type="RefSeq" id="WP_134566886.1">
    <property type="nucleotide sequence ID" value="NZ_SOFP01000045.1"/>
</dbReference>
<keyword evidence="3" id="KW-1185">Reference proteome</keyword>
<dbReference type="PANTHER" id="PTHR18895">
    <property type="entry name" value="HEMK METHYLTRANSFERASE"/>
    <property type="match status" value="1"/>
</dbReference>
<dbReference type="GO" id="GO:0036009">
    <property type="term" value="F:protein-glutamine N-methyltransferase activity"/>
    <property type="evidence" value="ECO:0007669"/>
    <property type="project" value="TreeGrafter"/>
</dbReference>
<gene>
    <name evidence="2" type="ORF">E3O19_08375</name>
</gene>
<dbReference type="InterPro" id="IPR007848">
    <property type="entry name" value="Small_mtfrase_dom"/>
</dbReference>
<evidence type="ECO:0000313" key="2">
    <source>
        <dbReference type="EMBL" id="TFC15699.1"/>
    </source>
</evidence>
<dbReference type="AlphaFoldDB" id="A0A4R8WSQ3"/>
<name>A0A4R8WSQ3_9MICO</name>
<dbReference type="InterPro" id="IPR029063">
    <property type="entry name" value="SAM-dependent_MTases_sf"/>
</dbReference>
<dbReference type="EMBL" id="SOFP01000045">
    <property type="protein sequence ID" value="TFC15699.1"/>
    <property type="molecule type" value="Genomic_DNA"/>
</dbReference>